<protein>
    <submittedName>
        <fullName evidence="1">Uncharacterized protein</fullName>
    </submittedName>
</protein>
<evidence type="ECO:0000313" key="1">
    <source>
        <dbReference type="EMBL" id="TNN40814.1"/>
    </source>
</evidence>
<evidence type="ECO:0000313" key="2">
    <source>
        <dbReference type="Proteomes" id="UP000314294"/>
    </source>
</evidence>
<comment type="caution">
    <text evidence="1">The sequence shown here is derived from an EMBL/GenBank/DDBJ whole genome shotgun (WGS) entry which is preliminary data.</text>
</comment>
<organism evidence="1 2">
    <name type="scientific">Liparis tanakae</name>
    <name type="common">Tanaka's snailfish</name>
    <dbReference type="NCBI Taxonomy" id="230148"/>
    <lineage>
        <taxon>Eukaryota</taxon>
        <taxon>Metazoa</taxon>
        <taxon>Chordata</taxon>
        <taxon>Craniata</taxon>
        <taxon>Vertebrata</taxon>
        <taxon>Euteleostomi</taxon>
        <taxon>Actinopterygii</taxon>
        <taxon>Neopterygii</taxon>
        <taxon>Teleostei</taxon>
        <taxon>Neoteleostei</taxon>
        <taxon>Acanthomorphata</taxon>
        <taxon>Eupercaria</taxon>
        <taxon>Perciformes</taxon>
        <taxon>Cottioidei</taxon>
        <taxon>Cottales</taxon>
        <taxon>Liparidae</taxon>
        <taxon>Liparis</taxon>
    </lineage>
</organism>
<sequence>MKFSIRVAKGTHENPQRGFSWVPFAILDSFATGLCGGGTHCVTLVSVLHVTPVNRISFTHAFKKSPVGVTVTQQNRLFHRQPPPEGYRVHRRIPCPLATLGPVRPCSANTTTAVQDVTDLQHMDRLQEEGRTCSRPRELLIYSSLNKMI</sequence>
<dbReference type="Proteomes" id="UP000314294">
    <property type="component" value="Unassembled WGS sequence"/>
</dbReference>
<gene>
    <name evidence="1" type="ORF">EYF80_049027</name>
</gene>
<proteinExistence type="predicted"/>
<dbReference type="AlphaFoldDB" id="A0A4Z2FJ60"/>
<dbReference type="EMBL" id="SRLO01001158">
    <property type="protein sequence ID" value="TNN40814.1"/>
    <property type="molecule type" value="Genomic_DNA"/>
</dbReference>
<reference evidence="1 2" key="1">
    <citation type="submission" date="2019-03" db="EMBL/GenBank/DDBJ databases">
        <title>First draft genome of Liparis tanakae, snailfish: a comprehensive survey of snailfish specific genes.</title>
        <authorList>
            <person name="Kim W."/>
            <person name="Song I."/>
            <person name="Jeong J.-H."/>
            <person name="Kim D."/>
            <person name="Kim S."/>
            <person name="Ryu S."/>
            <person name="Song J.Y."/>
            <person name="Lee S.K."/>
        </authorList>
    </citation>
    <scope>NUCLEOTIDE SEQUENCE [LARGE SCALE GENOMIC DNA]</scope>
    <source>
        <tissue evidence="1">Muscle</tissue>
    </source>
</reference>
<accession>A0A4Z2FJ60</accession>
<keyword evidence="2" id="KW-1185">Reference proteome</keyword>
<name>A0A4Z2FJ60_9TELE</name>